<feature type="transmembrane region" description="Helical" evidence="5">
    <location>
        <begin position="54"/>
        <end position="75"/>
    </location>
</feature>
<dbReference type="PANTHER" id="PTHR23534:SF1">
    <property type="entry name" value="MAJOR FACILITATOR SUPERFAMILY PROTEIN"/>
    <property type="match status" value="1"/>
</dbReference>
<dbReference type="InterPro" id="IPR011701">
    <property type="entry name" value="MFS"/>
</dbReference>
<feature type="transmembrane region" description="Helical" evidence="5">
    <location>
        <begin position="365"/>
        <end position="385"/>
    </location>
</feature>
<dbReference type="SUPFAM" id="SSF103473">
    <property type="entry name" value="MFS general substrate transporter"/>
    <property type="match status" value="1"/>
</dbReference>
<feature type="transmembrane region" description="Helical" evidence="5">
    <location>
        <begin position="105"/>
        <end position="124"/>
    </location>
</feature>
<evidence type="ECO:0000256" key="2">
    <source>
        <dbReference type="ARBA" id="ARBA00022692"/>
    </source>
</evidence>
<evidence type="ECO:0000259" key="6">
    <source>
        <dbReference type="PROSITE" id="PS50850"/>
    </source>
</evidence>
<dbReference type="PANTHER" id="PTHR23534">
    <property type="entry name" value="MFS PERMEASE"/>
    <property type="match status" value="1"/>
</dbReference>
<feature type="transmembrane region" description="Helical" evidence="5">
    <location>
        <begin position="301"/>
        <end position="320"/>
    </location>
</feature>
<gene>
    <name evidence="7" type="ORF">M3M28_04065</name>
</gene>
<dbReference type="InterPro" id="IPR020846">
    <property type="entry name" value="MFS_dom"/>
</dbReference>
<dbReference type="EMBL" id="CP097160">
    <property type="protein sequence ID" value="UQN15637.1"/>
    <property type="molecule type" value="Genomic_DNA"/>
</dbReference>
<keyword evidence="2 5" id="KW-0812">Transmembrane</keyword>
<proteinExistence type="predicted"/>
<evidence type="ECO:0000256" key="4">
    <source>
        <dbReference type="ARBA" id="ARBA00023136"/>
    </source>
</evidence>
<keyword evidence="4 5" id="KW-0472">Membrane</keyword>
<feature type="transmembrane region" description="Helical" evidence="5">
    <location>
        <begin position="173"/>
        <end position="198"/>
    </location>
</feature>
<dbReference type="Gene3D" id="1.20.1250.20">
    <property type="entry name" value="MFS general substrate transporter like domains"/>
    <property type="match status" value="1"/>
</dbReference>
<accession>A0ABY4N2E7</accession>
<protein>
    <submittedName>
        <fullName evidence="7">MFS transporter</fullName>
    </submittedName>
</protein>
<dbReference type="InterPro" id="IPR036259">
    <property type="entry name" value="MFS_trans_sf"/>
</dbReference>
<feature type="transmembrane region" description="Helical" evidence="5">
    <location>
        <begin position="239"/>
        <end position="257"/>
    </location>
</feature>
<dbReference type="Pfam" id="PF07690">
    <property type="entry name" value="MFS_1"/>
    <property type="match status" value="1"/>
</dbReference>
<evidence type="ECO:0000256" key="5">
    <source>
        <dbReference type="SAM" id="Phobius"/>
    </source>
</evidence>
<feature type="transmembrane region" description="Helical" evidence="5">
    <location>
        <begin position="269"/>
        <end position="294"/>
    </location>
</feature>
<comment type="subcellular location">
    <subcellularLocation>
        <location evidence="1">Cell membrane</location>
        <topology evidence="1">Multi-pass membrane protein</topology>
    </subcellularLocation>
</comment>
<evidence type="ECO:0000256" key="1">
    <source>
        <dbReference type="ARBA" id="ARBA00004651"/>
    </source>
</evidence>
<name>A0ABY4N2E7_9MICO</name>
<feature type="transmembrane region" description="Helical" evidence="5">
    <location>
        <begin position="20"/>
        <end position="42"/>
    </location>
</feature>
<dbReference type="PROSITE" id="PS50850">
    <property type="entry name" value="MFS"/>
    <property type="match status" value="1"/>
</dbReference>
<feature type="transmembrane region" description="Helical" evidence="5">
    <location>
        <begin position="82"/>
        <end position="99"/>
    </location>
</feature>
<sequence>MSSSQNFDAVSVQQRTMWVLVGMQVIGMIGVGAAPSVGILLANEVTENEAVAGLARSSTTLGAALFGLPLGSLAARFGRRTALTLGWFVAALGAGLLVLAAQGALVVPLFLGLFGIGAGTAAGLQSRFAATDLAPASAKARSLALVVWVGTLGSVLGPNLGVPGAWLGERLGLTVFAGAFLIAAVCLAVAAMVVWSLLRPDPLRTLQLMAPAPLASDTHRGTRLRLVAAEIRRNPQARYALIAILVAQSVMVAVMTMTPVHLTHLGDSVTIIGITISLHVAGMYVLAPVVGWCVGWFGHRATIAIGVVGLAASCIVGALRPGDTNWVVVSLVLLGVGWSFVNVAASALFSGVVADAHRAQAQGGVDALANLCAAVAAFASGPLMAATSFSVLALVALALLVPLAVLTAAGRRVAR</sequence>
<feature type="transmembrane region" description="Helical" evidence="5">
    <location>
        <begin position="326"/>
        <end position="353"/>
    </location>
</feature>
<organism evidence="7">
    <name type="scientific">Gulosibacter sediminis</name>
    <dbReference type="NCBI Taxonomy" id="1729695"/>
    <lineage>
        <taxon>Bacteria</taxon>
        <taxon>Bacillati</taxon>
        <taxon>Actinomycetota</taxon>
        <taxon>Actinomycetes</taxon>
        <taxon>Micrococcales</taxon>
        <taxon>Microbacteriaceae</taxon>
        <taxon>Gulosibacter</taxon>
    </lineage>
</organism>
<feature type="transmembrane region" description="Helical" evidence="5">
    <location>
        <begin position="145"/>
        <end position="167"/>
    </location>
</feature>
<evidence type="ECO:0000313" key="7">
    <source>
        <dbReference type="EMBL" id="UQN15637.1"/>
    </source>
</evidence>
<feature type="domain" description="Major facilitator superfamily (MFS) profile" evidence="6">
    <location>
        <begin position="16"/>
        <end position="411"/>
    </location>
</feature>
<evidence type="ECO:0000256" key="3">
    <source>
        <dbReference type="ARBA" id="ARBA00022989"/>
    </source>
</evidence>
<reference evidence="7" key="1">
    <citation type="submission" date="2022-05" db="EMBL/GenBank/DDBJ databases">
        <title>Complete genome sequence of toluene-degrading Gulosibacter sediminis strain ACHW.36C.</title>
        <authorList>
            <person name="Wai A.C."/>
            <person name="Lai G.K."/>
            <person name="Griffin S.D."/>
            <person name="Leung F.C."/>
        </authorList>
    </citation>
    <scope>NUCLEOTIDE SEQUENCE [LARGE SCALE GENOMIC DNA]</scope>
    <source>
        <strain evidence="7">ACHW.36C</strain>
    </source>
</reference>
<feature type="transmembrane region" description="Helical" evidence="5">
    <location>
        <begin position="391"/>
        <end position="409"/>
    </location>
</feature>
<keyword evidence="3 5" id="KW-1133">Transmembrane helix</keyword>